<evidence type="ECO:0000313" key="2">
    <source>
        <dbReference type="EMBL" id="OAD22298.1"/>
    </source>
</evidence>
<gene>
    <name evidence="2" type="ORF">THIOM_001904</name>
</gene>
<dbReference type="EMBL" id="LUTY01001039">
    <property type="protein sequence ID" value="OAD22298.1"/>
    <property type="molecule type" value="Genomic_DNA"/>
</dbReference>
<proteinExistence type="predicted"/>
<dbReference type="Pfam" id="PF20215">
    <property type="entry name" value="DUF6575"/>
    <property type="match status" value="1"/>
</dbReference>
<evidence type="ECO:0000313" key="3">
    <source>
        <dbReference type="Proteomes" id="UP000076962"/>
    </source>
</evidence>
<protein>
    <recommendedName>
        <fullName evidence="1">DUF6575 domain-containing protein</fullName>
    </recommendedName>
</protein>
<dbReference type="AlphaFoldDB" id="A0A176S302"/>
<comment type="caution">
    <text evidence="2">The sequence shown here is derived from an EMBL/GenBank/DDBJ whole genome shotgun (WGS) entry which is preliminary data.</text>
</comment>
<feature type="non-terminal residue" evidence="2">
    <location>
        <position position="92"/>
    </location>
</feature>
<organism evidence="2 3">
    <name type="scientific">Candidatus Thiomargarita nelsonii</name>
    <dbReference type="NCBI Taxonomy" id="1003181"/>
    <lineage>
        <taxon>Bacteria</taxon>
        <taxon>Pseudomonadati</taxon>
        <taxon>Pseudomonadota</taxon>
        <taxon>Gammaproteobacteria</taxon>
        <taxon>Thiotrichales</taxon>
        <taxon>Thiotrichaceae</taxon>
        <taxon>Thiomargarita</taxon>
    </lineage>
</organism>
<reference evidence="2 3" key="1">
    <citation type="submission" date="2016-05" db="EMBL/GenBank/DDBJ databases">
        <title>Single-cell genome of chain-forming Candidatus Thiomargarita nelsonii and comparison to other large sulfur-oxidizing bacteria.</title>
        <authorList>
            <person name="Winkel M."/>
            <person name="Salman V."/>
            <person name="Woyke T."/>
            <person name="Schulz-Vogt H."/>
            <person name="Richter M."/>
            <person name="Flood B."/>
            <person name="Bailey J."/>
            <person name="Amann R."/>
            <person name="Mussmann M."/>
        </authorList>
    </citation>
    <scope>NUCLEOTIDE SEQUENCE [LARGE SCALE GENOMIC DNA]</scope>
    <source>
        <strain evidence="2 3">THI036</strain>
    </source>
</reference>
<evidence type="ECO:0000259" key="1">
    <source>
        <dbReference type="Pfam" id="PF20215"/>
    </source>
</evidence>
<keyword evidence="3" id="KW-1185">Reference proteome</keyword>
<dbReference type="InterPro" id="IPR046482">
    <property type="entry name" value="DUF6575"/>
</dbReference>
<name>A0A176S302_9GAMM</name>
<feature type="domain" description="DUF6575" evidence="1">
    <location>
        <begin position="24"/>
        <end position="91"/>
    </location>
</feature>
<dbReference type="Proteomes" id="UP000076962">
    <property type="component" value="Unassembled WGS sequence"/>
</dbReference>
<sequence length="92" mass="11124">MQEITGYPLDNFPLNLRDIIDLIYFDGPLLTLFENEYGDSYLYYWCDVDEYCNRWLVFRVTQKMLKFYVTKKISLRELILNPVDGFLYSIDL</sequence>
<accession>A0A176S302</accession>